<evidence type="ECO:0000313" key="8">
    <source>
        <dbReference type="Proteomes" id="UP000433050"/>
    </source>
</evidence>
<protein>
    <submittedName>
        <fullName evidence="7">Deoxyribonucleoside regulator</fullName>
    </submittedName>
</protein>
<dbReference type="GO" id="GO:0030246">
    <property type="term" value="F:carbohydrate binding"/>
    <property type="evidence" value="ECO:0007669"/>
    <property type="project" value="InterPro"/>
</dbReference>
<evidence type="ECO:0000256" key="2">
    <source>
        <dbReference type="ARBA" id="ARBA00023015"/>
    </source>
</evidence>
<dbReference type="PANTHER" id="PTHR34294:SF1">
    <property type="entry name" value="TRANSCRIPTIONAL REGULATOR LSRR"/>
    <property type="match status" value="1"/>
</dbReference>
<dbReference type="GO" id="GO:0003677">
    <property type="term" value="F:DNA binding"/>
    <property type="evidence" value="ECO:0007669"/>
    <property type="project" value="UniProtKB-KW"/>
</dbReference>
<keyword evidence="3" id="KW-0238">DNA-binding</keyword>
<dbReference type="RefSeq" id="WP_144341174.1">
    <property type="nucleotide sequence ID" value="NZ_CACSAS010000001.1"/>
</dbReference>
<dbReference type="InterPro" id="IPR007324">
    <property type="entry name" value="Sugar-bd_dom_put"/>
</dbReference>
<dbReference type="Pfam" id="PF08281">
    <property type="entry name" value="Sigma70_r4_2"/>
    <property type="match status" value="1"/>
</dbReference>
<evidence type="ECO:0000256" key="1">
    <source>
        <dbReference type="ARBA" id="ARBA00010466"/>
    </source>
</evidence>
<evidence type="ECO:0000256" key="4">
    <source>
        <dbReference type="ARBA" id="ARBA00023163"/>
    </source>
</evidence>
<evidence type="ECO:0000256" key="3">
    <source>
        <dbReference type="ARBA" id="ARBA00023125"/>
    </source>
</evidence>
<dbReference type="Proteomes" id="UP000433050">
    <property type="component" value="Unassembled WGS sequence"/>
</dbReference>
<proteinExistence type="inferred from homology"/>
<feature type="domain" description="RNA polymerase sigma factor 70 region 4 type 2" evidence="6">
    <location>
        <begin position="33"/>
        <end position="63"/>
    </location>
</feature>
<keyword evidence="8" id="KW-1185">Reference proteome</keyword>
<name>A0A5S9PW24_9HYPH</name>
<sequence>MGEPHETQLRRPRRQPAVPAEFGLDPVLWAAWLYYEEGLKQDDIAEKLGVSRASVFNLLQRARDEGVVNIKIDPSRMERVSLARDIEAATGIDECFIIPDEGADEPLHDRIGRFGARLLEQRLTGEDVLGVAWGRTVMSLSKALTPLHLPGASIAQVTGSSIATYDFSPELCTSNIAIRVGGRCINLHAPGIVSSAKMKQLLMEEPIIEQHFKLLRTCTRTLFGVTHVGSETLLKDSGFMSEPILAEYQRRGAIGFVSGYFFDSQGNPVLTEIDARHIVMPLEDFLKVPERICIGGGMEKVEAISGMLKGGYANILVTDAATAGAVLKSC</sequence>
<feature type="domain" description="Sugar-binding" evidence="5">
    <location>
        <begin position="81"/>
        <end position="328"/>
    </location>
</feature>
<dbReference type="InterPro" id="IPR013324">
    <property type="entry name" value="RNA_pol_sigma_r3/r4-like"/>
</dbReference>
<reference evidence="7 8" key="1">
    <citation type="submission" date="2019-12" db="EMBL/GenBank/DDBJ databases">
        <authorList>
            <person name="Reyes-Prieto M."/>
        </authorList>
    </citation>
    <scope>NUCLEOTIDE SEQUENCE [LARGE SCALE GENOMIC DNA]</scope>
    <source>
        <strain evidence="7">HF14-78462</strain>
    </source>
</reference>
<evidence type="ECO:0000313" key="7">
    <source>
        <dbReference type="EMBL" id="CAA0108754.1"/>
    </source>
</evidence>
<gene>
    <name evidence="7" type="primary">deoR_1</name>
    <name evidence="7" type="ORF">STARVERO_03652</name>
</gene>
<dbReference type="Gene3D" id="3.40.50.1360">
    <property type="match status" value="1"/>
</dbReference>
<dbReference type="PANTHER" id="PTHR34294">
    <property type="entry name" value="TRANSCRIPTIONAL REGULATOR-RELATED"/>
    <property type="match status" value="1"/>
</dbReference>
<keyword evidence="4" id="KW-0804">Transcription</keyword>
<dbReference type="InterPro" id="IPR037171">
    <property type="entry name" value="NagB/RpiA_transferase-like"/>
</dbReference>
<dbReference type="InterPro" id="IPR036388">
    <property type="entry name" value="WH-like_DNA-bd_sf"/>
</dbReference>
<dbReference type="SUPFAM" id="SSF88659">
    <property type="entry name" value="Sigma3 and sigma4 domains of RNA polymerase sigma factors"/>
    <property type="match status" value="1"/>
</dbReference>
<dbReference type="GO" id="GO:0016987">
    <property type="term" value="F:sigma factor activity"/>
    <property type="evidence" value="ECO:0007669"/>
    <property type="project" value="InterPro"/>
</dbReference>
<dbReference type="GO" id="GO:0006352">
    <property type="term" value="P:DNA-templated transcription initiation"/>
    <property type="evidence" value="ECO:0007669"/>
    <property type="project" value="InterPro"/>
</dbReference>
<keyword evidence="2" id="KW-0805">Transcription regulation</keyword>
<dbReference type="InterPro" id="IPR013249">
    <property type="entry name" value="RNA_pol_sigma70_r4_t2"/>
</dbReference>
<evidence type="ECO:0000259" key="6">
    <source>
        <dbReference type="Pfam" id="PF08281"/>
    </source>
</evidence>
<dbReference type="Pfam" id="PF04198">
    <property type="entry name" value="Sugar-bind"/>
    <property type="match status" value="1"/>
</dbReference>
<dbReference type="EMBL" id="CACSAS010000001">
    <property type="protein sequence ID" value="CAA0108754.1"/>
    <property type="molecule type" value="Genomic_DNA"/>
</dbReference>
<dbReference type="SUPFAM" id="SSF100950">
    <property type="entry name" value="NagB/RpiA/CoA transferase-like"/>
    <property type="match status" value="1"/>
</dbReference>
<dbReference type="AlphaFoldDB" id="A0A5S9PW24"/>
<accession>A0A5S9PW24</accession>
<organism evidence="7 8">
    <name type="scientific">Starkeya nomas</name>
    <dbReference type="NCBI Taxonomy" id="2666134"/>
    <lineage>
        <taxon>Bacteria</taxon>
        <taxon>Pseudomonadati</taxon>
        <taxon>Pseudomonadota</taxon>
        <taxon>Alphaproteobacteria</taxon>
        <taxon>Hyphomicrobiales</taxon>
        <taxon>Xanthobacteraceae</taxon>
        <taxon>Starkeya</taxon>
    </lineage>
</organism>
<comment type="similarity">
    <text evidence="1">Belongs to the SorC transcriptional regulatory family.</text>
</comment>
<dbReference type="Gene3D" id="1.10.10.10">
    <property type="entry name" value="Winged helix-like DNA-binding domain superfamily/Winged helix DNA-binding domain"/>
    <property type="match status" value="1"/>
</dbReference>
<evidence type="ECO:0000259" key="5">
    <source>
        <dbReference type="Pfam" id="PF04198"/>
    </source>
</evidence>
<dbReference type="InterPro" id="IPR051054">
    <property type="entry name" value="SorC_transcr_regulators"/>
</dbReference>